<protein>
    <submittedName>
        <fullName evidence="2">VWA domain-containing protein</fullName>
    </submittedName>
</protein>
<comment type="caution">
    <text evidence="2">The sequence shown here is derived from an EMBL/GenBank/DDBJ whole genome shotgun (WGS) entry which is preliminary data.</text>
</comment>
<keyword evidence="3" id="KW-1185">Reference proteome</keyword>
<evidence type="ECO:0000313" key="3">
    <source>
        <dbReference type="Proteomes" id="UP001378188"/>
    </source>
</evidence>
<name>A0AAW9RX25_9HYPH</name>
<evidence type="ECO:0000256" key="1">
    <source>
        <dbReference type="SAM" id="MobiDB-lite"/>
    </source>
</evidence>
<proteinExistence type="predicted"/>
<feature type="region of interest" description="Disordered" evidence="1">
    <location>
        <begin position="1"/>
        <end position="23"/>
    </location>
</feature>
<dbReference type="AlphaFoldDB" id="A0AAW9RX25"/>
<dbReference type="Proteomes" id="UP001378188">
    <property type="component" value="Unassembled WGS sequence"/>
</dbReference>
<gene>
    <name evidence="2" type="ORF">V3328_18230</name>
</gene>
<accession>A0AAW9RX25</accession>
<dbReference type="InterPro" id="IPR036465">
    <property type="entry name" value="vWFA_dom_sf"/>
</dbReference>
<dbReference type="EMBL" id="JAZHOF010000007">
    <property type="protein sequence ID" value="MEJ8573433.1"/>
    <property type="molecule type" value="Genomic_DNA"/>
</dbReference>
<evidence type="ECO:0000313" key="2">
    <source>
        <dbReference type="EMBL" id="MEJ8573433.1"/>
    </source>
</evidence>
<organism evidence="2 3">
    <name type="scientific">Microbaculum marinum</name>
    <dbReference type="NCBI Taxonomy" id="1764581"/>
    <lineage>
        <taxon>Bacteria</taxon>
        <taxon>Pseudomonadati</taxon>
        <taxon>Pseudomonadota</taxon>
        <taxon>Alphaproteobacteria</taxon>
        <taxon>Hyphomicrobiales</taxon>
        <taxon>Tepidamorphaceae</taxon>
        <taxon>Microbaculum</taxon>
    </lineage>
</organism>
<dbReference type="SUPFAM" id="SSF53300">
    <property type="entry name" value="vWA-like"/>
    <property type="match status" value="1"/>
</dbReference>
<sequence>MSGDRKTPTTRADANPVEEASSRSQIDAFLAQARTMSSARPAGGRGRLVFAMDATMSRQPTWDTACKLQAEMFHETAAIGGLDVQLVYFRGFNECRASRWVSDPGALAGLMTRIDCRGGHTQIRKVLSRTRDESRKKPVQALVYIGDCMEESIDELCAIAGEIGLTGTRAFMFHEGRDAIAERAFREIARLTNGAYCRFDAGSAQHLRELLSAVAVYAAGGHKALSDYGKGRGEAQRLLQQLR</sequence>
<reference evidence="2 3" key="1">
    <citation type="submission" date="2024-02" db="EMBL/GenBank/DDBJ databases">
        <title>Genome analysis and characterization of Microbaculum marinisediminis sp. nov., isolated from marine sediment.</title>
        <authorList>
            <person name="Du Z.-J."/>
            <person name="Ye Y.-Q."/>
            <person name="Zhang Z.-R."/>
            <person name="Yuan S.-M."/>
            <person name="Zhang X.-Y."/>
        </authorList>
    </citation>
    <scope>NUCLEOTIDE SEQUENCE [LARGE SCALE GENOMIC DNA]</scope>
    <source>
        <strain evidence="2 3">SDUM1044001</strain>
    </source>
</reference>